<dbReference type="Gene3D" id="3.40.630.10">
    <property type="entry name" value="Zn peptidases"/>
    <property type="match status" value="2"/>
</dbReference>
<protein>
    <recommendedName>
        <fullName evidence="6">Succinyl-diaminopimelate desuccinylase</fullName>
        <ecNumber evidence="5">3.5.1.18</ecNumber>
    </recommendedName>
    <alternativeName>
        <fullName evidence="14">N-succinyl-LL-2,6-diaminoheptanedioate amidohydrolase</fullName>
    </alternativeName>
</protein>
<accession>A0A3B1AHE5</accession>
<dbReference type="PANTHER" id="PTHR43808">
    <property type="entry name" value="ACETYLORNITHINE DEACETYLASE"/>
    <property type="match status" value="1"/>
</dbReference>
<dbReference type="PANTHER" id="PTHR43808:SF31">
    <property type="entry name" value="N-ACETYL-L-CITRULLINE DEACETYLASE"/>
    <property type="match status" value="1"/>
</dbReference>
<keyword evidence="10" id="KW-0862">Zinc</keyword>
<dbReference type="SUPFAM" id="SSF53187">
    <property type="entry name" value="Zn-dependent exopeptidases"/>
    <property type="match status" value="1"/>
</dbReference>
<dbReference type="NCBIfam" id="NF009557">
    <property type="entry name" value="PRK13009.1"/>
    <property type="match status" value="1"/>
</dbReference>
<dbReference type="GO" id="GO:0009014">
    <property type="term" value="F:succinyl-diaminopimelate desuccinylase activity"/>
    <property type="evidence" value="ECO:0007669"/>
    <property type="project" value="UniProtKB-EC"/>
</dbReference>
<dbReference type="HAMAP" id="MF_01690">
    <property type="entry name" value="DapE"/>
    <property type="match status" value="1"/>
</dbReference>
<proteinExistence type="inferred from homology"/>
<dbReference type="Pfam" id="PF01546">
    <property type="entry name" value="Peptidase_M20"/>
    <property type="match status" value="1"/>
</dbReference>
<evidence type="ECO:0000256" key="14">
    <source>
        <dbReference type="ARBA" id="ARBA00031891"/>
    </source>
</evidence>
<evidence type="ECO:0000256" key="5">
    <source>
        <dbReference type="ARBA" id="ARBA00011921"/>
    </source>
</evidence>
<keyword evidence="7" id="KW-0028">Amino-acid biosynthesis</keyword>
<keyword evidence="9 17" id="KW-0378">Hydrolase</keyword>
<keyword evidence="13" id="KW-0170">Cobalt</keyword>
<dbReference type="PROSITE" id="PS00759">
    <property type="entry name" value="ARGE_DAPE_CPG2_2"/>
    <property type="match status" value="1"/>
</dbReference>
<keyword evidence="11" id="KW-0220">Diaminopimelate biosynthesis</keyword>
<evidence type="ECO:0000256" key="12">
    <source>
        <dbReference type="ARBA" id="ARBA00023154"/>
    </source>
</evidence>
<dbReference type="InterPro" id="IPR050072">
    <property type="entry name" value="Peptidase_M20A"/>
</dbReference>
<dbReference type="EC" id="3.5.1.18" evidence="5"/>
<evidence type="ECO:0000256" key="13">
    <source>
        <dbReference type="ARBA" id="ARBA00023285"/>
    </source>
</evidence>
<organism evidence="17">
    <name type="scientific">hydrothermal vent metagenome</name>
    <dbReference type="NCBI Taxonomy" id="652676"/>
    <lineage>
        <taxon>unclassified sequences</taxon>
        <taxon>metagenomes</taxon>
        <taxon>ecological metagenomes</taxon>
    </lineage>
</organism>
<dbReference type="GO" id="GO:0009089">
    <property type="term" value="P:lysine biosynthetic process via diaminopimelate"/>
    <property type="evidence" value="ECO:0007669"/>
    <property type="project" value="UniProtKB-UniPathway"/>
</dbReference>
<dbReference type="CDD" id="cd03891">
    <property type="entry name" value="M20_DapE_proteobac"/>
    <property type="match status" value="1"/>
</dbReference>
<evidence type="ECO:0000256" key="6">
    <source>
        <dbReference type="ARBA" id="ARBA00022391"/>
    </source>
</evidence>
<evidence type="ECO:0000256" key="2">
    <source>
        <dbReference type="ARBA" id="ARBA00005130"/>
    </source>
</evidence>
<evidence type="ECO:0000259" key="16">
    <source>
        <dbReference type="Pfam" id="PF07687"/>
    </source>
</evidence>
<comment type="cofactor">
    <cofactor evidence="1">
        <name>Zn(2+)</name>
        <dbReference type="ChEBI" id="CHEBI:29105"/>
    </cofactor>
</comment>
<comment type="similarity">
    <text evidence="3">Belongs to the peptidase M20A family. DapE subfamily.</text>
</comment>
<evidence type="ECO:0000256" key="10">
    <source>
        <dbReference type="ARBA" id="ARBA00022833"/>
    </source>
</evidence>
<evidence type="ECO:0000256" key="9">
    <source>
        <dbReference type="ARBA" id="ARBA00022801"/>
    </source>
</evidence>
<dbReference type="FunFam" id="3.30.70.360:FF:000011">
    <property type="entry name" value="Succinyl-diaminopimelate desuccinylase"/>
    <property type="match status" value="1"/>
</dbReference>
<evidence type="ECO:0000256" key="3">
    <source>
        <dbReference type="ARBA" id="ARBA00006746"/>
    </source>
</evidence>
<evidence type="ECO:0000256" key="4">
    <source>
        <dbReference type="ARBA" id="ARBA00011738"/>
    </source>
</evidence>
<evidence type="ECO:0000256" key="8">
    <source>
        <dbReference type="ARBA" id="ARBA00022723"/>
    </source>
</evidence>
<evidence type="ECO:0000256" key="15">
    <source>
        <dbReference type="ARBA" id="ARBA00051301"/>
    </source>
</evidence>
<dbReference type="InterPro" id="IPR005941">
    <property type="entry name" value="DapE_proteobac"/>
</dbReference>
<feature type="domain" description="Peptidase M20 dimerisation" evidence="16">
    <location>
        <begin position="196"/>
        <end position="303"/>
    </location>
</feature>
<gene>
    <name evidence="17" type="ORF">MNBD_GAMMA19-1988</name>
</gene>
<evidence type="ECO:0000256" key="1">
    <source>
        <dbReference type="ARBA" id="ARBA00001947"/>
    </source>
</evidence>
<dbReference type="AlphaFoldDB" id="A0A3B1AHE5"/>
<evidence type="ECO:0000313" key="17">
    <source>
        <dbReference type="EMBL" id="VAX05306.1"/>
    </source>
</evidence>
<dbReference type="SUPFAM" id="SSF55031">
    <property type="entry name" value="Bacterial exopeptidase dimerisation domain"/>
    <property type="match status" value="1"/>
</dbReference>
<dbReference type="GO" id="GO:0019877">
    <property type="term" value="P:diaminopimelate biosynthetic process"/>
    <property type="evidence" value="ECO:0007669"/>
    <property type="project" value="UniProtKB-KW"/>
</dbReference>
<dbReference type="InterPro" id="IPR036264">
    <property type="entry name" value="Bact_exopeptidase_dim_dom"/>
</dbReference>
<sequence>MINSQIVGDDSRDILNMINQTESATLALAKDLISRRSVTPEDAGCQELMIARLEALGFVIERLRFDDVDNFWARRGTSAPLYAFAGHTDVVPTGPEAQWQSPPFEPTVINGMLYGRGAADMKGSLAAMVTACERFVAAHPDHTGSIGFLITSDEEGPSINGTVKVIEHLESRGEKMDGCLVGEPSSTDVVGDVIKNGRRGSLGCTLTVHGVQGHVAYPHLADNPIHRIAPLLAELCAQEWDQGNEFFPATTFQISNINAGTGATNVIPGDAVVVFNFRYSTEVTHEQLQQQVQAIIDRHNLNHTIHWNLSGKPFLTASGALVDAAKAATQKINGVAAKLSTAGGTSDGRFIAPTGAQVVELGPVNATIHKIDECVAVEDLEKLSGMYEQMLGLLLT</sequence>
<evidence type="ECO:0000256" key="11">
    <source>
        <dbReference type="ARBA" id="ARBA00022915"/>
    </source>
</evidence>
<comment type="catalytic activity">
    <reaction evidence="15">
        <text>N-succinyl-(2S,6S)-2,6-diaminopimelate + H2O = (2S,6S)-2,6-diaminopimelate + succinate</text>
        <dbReference type="Rhea" id="RHEA:22608"/>
        <dbReference type="ChEBI" id="CHEBI:15377"/>
        <dbReference type="ChEBI" id="CHEBI:30031"/>
        <dbReference type="ChEBI" id="CHEBI:57609"/>
        <dbReference type="ChEBI" id="CHEBI:58087"/>
        <dbReference type="EC" id="3.5.1.18"/>
    </reaction>
</comment>
<dbReference type="NCBIfam" id="TIGR01246">
    <property type="entry name" value="dapE_proteo"/>
    <property type="match status" value="1"/>
</dbReference>
<dbReference type="FunFam" id="3.40.630.10:FF:000005">
    <property type="entry name" value="Succinyl-diaminopimelate desuccinylase"/>
    <property type="match status" value="1"/>
</dbReference>
<name>A0A3B1AHE5_9ZZZZ</name>
<dbReference type="GO" id="GO:0046872">
    <property type="term" value="F:metal ion binding"/>
    <property type="evidence" value="ECO:0007669"/>
    <property type="project" value="UniProtKB-KW"/>
</dbReference>
<dbReference type="Pfam" id="PF07687">
    <property type="entry name" value="M20_dimer"/>
    <property type="match status" value="1"/>
</dbReference>
<evidence type="ECO:0000256" key="7">
    <source>
        <dbReference type="ARBA" id="ARBA00022605"/>
    </source>
</evidence>
<dbReference type="InterPro" id="IPR002933">
    <property type="entry name" value="Peptidase_M20"/>
</dbReference>
<keyword evidence="8" id="KW-0479">Metal-binding</keyword>
<comment type="pathway">
    <text evidence="2">Amino-acid biosynthesis; L-lysine biosynthesis via DAP pathway; LL-2,6-diaminopimelate from (S)-tetrahydrodipicolinate (succinylase route): step 3/3.</text>
</comment>
<keyword evidence="12" id="KW-0457">Lysine biosynthesis</keyword>
<reference evidence="17" key="1">
    <citation type="submission" date="2018-06" db="EMBL/GenBank/DDBJ databases">
        <authorList>
            <person name="Zhirakovskaya E."/>
        </authorList>
    </citation>
    <scope>NUCLEOTIDE SEQUENCE</scope>
</reference>
<dbReference type="GO" id="GO:0008777">
    <property type="term" value="F:acetylornithine deacetylase activity"/>
    <property type="evidence" value="ECO:0007669"/>
    <property type="project" value="TreeGrafter"/>
</dbReference>
<dbReference type="GO" id="GO:0006526">
    <property type="term" value="P:L-arginine biosynthetic process"/>
    <property type="evidence" value="ECO:0007669"/>
    <property type="project" value="TreeGrafter"/>
</dbReference>
<dbReference type="InterPro" id="IPR001261">
    <property type="entry name" value="ArgE/DapE_CS"/>
</dbReference>
<dbReference type="InterPro" id="IPR011650">
    <property type="entry name" value="Peptidase_M20_dimer"/>
</dbReference>
<dbReference type="UniPathway" id="UPA00034">
    <property type="reaction ID" value="UER00021"/>
</dbReference>
<comment type="subunit">
    <text evidence="4">Homodimer.</text>
</comment>
<dbReference type="EMBL" id="UOFV01000530">
    <property type="protein sequence ID" value="VAX05306.1"/>
    <property type="molecule type" value="Genomic_DNA"/>
</dbReference>